<dbReference type="Gene3D" id="1.10.3210.10">
    <property type="entry name" value="Hypothetical protein af1432"/>
    <property type="match status" value="1"/>
</dbReference>
<evidence type="ECO:0000313" key="3">
    <source>
        <dbReference type="EMBL" id="MDN3709581.1"/>
    </source>
</evidence>
<proteinExistence type="predicted"/>
<dbReference type="EMBL" id="JAUFQU010000001">
    <property type="protein sequence ID" value="MDN3707180.1"/>
    <property type="molecule type" value="Genomic_DNA"/>
</dbReference>
<reference evidence="5" key="2">
    <citation type="journal article" date="2019" name="Int. J. Syst. Evol. Microbiol.">
        <title>The Global Catalogue of Microorganisms (GCM) 10K type strain sequencing project: providing services to taxonomists for standard genome sequencing and annotation.</title>
        <authorList>
            <consortium name="The Broad Institute Genomics Platform"/>
            <consortium name="The Broad Institute Genome Sequencing Center for Infectious Disease"/>
            <person name="Wu L."/>
            <person name="Ma J."/>
        </authorList>
    </citation>
    <scope>NUCLEOTIDE SEQUENCE [LARGE SCALE GENOMIC DNA]</scope>
    <source>
        <strain evidence="5">CECT 7184</strain>
    </source>
</reference>
<dbReference type="Pfam" id="PF01966">
    <property type="entry name" value="HD"/>
    <property type="match status" value="1"/>
</dbReference>
<reference evidence="2" key="1">
    <citation type="journal article" date="2014" name="Int. J. Syst. Evol. Microbiol.">
        <title>Complete genome of a new Firmicutes species belonging to the dominant human colonic microbiota ('Ruminococcus bicirculans') reveals two chromosomes and a selective capacity to utilize plant glucans.</title>
        <authorList>
            <consortium name="NISC Comparative Sequencing Program"/>
            <person name="Wegmann U."/>
            <person name="Louis P."/>
            <person name="Goesmann A."/>
            <person name="Henrissat B."/>
            <person name="Duncan S.H."/>
            <person name="Flint H.J."/>
        </authorList>
    </citation>
    <scope>NUCLEOTIDE SEQUENCE</scope>
    <source>
        <strain evidence="2">CECT 7184</strain>
    </source>
</reference>
<organism evidence="2 5">
    <name type="scientific">Paenimyroides ceti</name>
    <dbReference type="NCBI Taxonomy" id="395087"/>
    <lineage>
        <taxon>Bacteria</taxon>
        <taxon>Pseudomonadati</taxon>
        <taxon>Bacteroidota</taxon>
        <taxon>Flavobacteriia</taxon>
        <taxon>Flavobacteriales</taxon>
        <taxon>Flavobacteriaceae</taxon>
        <taxon>Paenimyroides</taxon>
    </lineage>
</organism>
<dbReference type="EMBL" id="JAUFQU010000077">
    <property type="protein sequence ID" value="MDN3710159.1"/>
    <property type="molecule type" value="Genomic_DNA"/>
</dbReference>
<evidence type="ECO:0000313" key="4">
    <source>
        <dbReference type="EMBL" id="MDN3710159.1"/>
    </source>
</evidence>
<keyword evidence="5" id="KW-1185">Reference proteome</keyword>
<accession>A0ABT8CS11</accession>
<dbReference type="PANTHER" id="PTHR35569">
    <property type="entry name" value="CYANAMIDE HYDRATASE DDI2-RELATED"/>
    <property type="match status" value="1"/>
</dbReference>
<evidence type="ECO:0000313" key="5">
    <source>
        <dbReference type="Proteomes" id="UP001242368"/>
    </source>
</evidence>
<protein>
    <submittedName>
        <fullName evidence="2">HD domain-containing protein</fullName>
    </submittedName>
</protein>
<feature type="domain" description="HD" evidence="1">
    <location>
        <begin position="76"/>
        <end position="163"/>
    </location>
</feature>
<evidence type="ECO:0000259" key="1">
    <source>
        <dbReference type="Pfam" id="PF01966"/>
    </source>
</evidence>
<dbReference type="PANTHER" id="PTHR35569:SF1">
    <property type="entry name" value="CYANAMIDE HYDRATASE DDI2-RELATED"/>
    <property type="match status" value="1"/>
</dbReference>
<name>A0ABT8CS11_9FLAO</name>
<dbReference type="Proteomes" id="UP001242368">
    <property type="component" value="Unassembled WGS sequence"/>
</dbReference>
<gene>
    <name evidence="2" type="ORF">QW060_08540</name>
    <name evidence="3" type="ORF">QW060_21680</name>
    <name evidence="4" type="ORF">QW060_25115</name>
</gene>
<sequence length="247" mass="28442">MEIIIPASGILSKNEIKKFKMMLIESQIKEKYNKALALLNIKRYMKFDFKDILIPDSSLCSKAIEEAQDSFNSILFYHSYRTYFWSAGFALSEKLNIDNELLFVSSILHDIGLSEKHNHICSKQCFANYGGEFSQNFCLENGLDKNKATIVKQAIDMHLNPVIDKEKYGNESYFLSKGAAMDVIGLNKFQLTKKFILEVDKSYSRKGFKQDIIYTMENFHHREGTRADILYKMGFAQMAGKNALDEE</sequence>
<dbReference type="RefSeq" id="WP_290363207.1">
    <property type="nucleotide sequence ID" value="NZ_JAUFQU010000001.1"/>
</dbReference>
<evidence type="ECO:0000313" key="2">
    <source>
        <dbReference type="EMBL" id="MDN3707180.1"/>
    </source>
</evidence>
<dbReference type="SUPFAM" id="SSF109604">
    <property type="entry name" value="HD-domain/PDEase-like"/>
    <property type="match status" value="1"/>
</dbReference>
<comment type="caution">
    <text evidence="2">The sequence shown here is derived from an EMBL/GenBank/DDBJ whole genome shotgun (WGS) entry which is preliminary data.</text>
</comment>
<dbReference type="EMBL" id="JAUFQU010000044">
    <property type="protein sequence ID" value="MDN3709581.1"/>
    <property type="molecule type" value="Genomic_DNA"/>
</dbReference>
<dbReference type="InterPro" id="IPR006674">
    <property type="entry name" value="HD_domain"/>
</dbReference>
<reference evidence="2" key="3">
    <citation type="submission" date="2023-06" db="EMBL/GenBank/DDBJ databases">
        <authorList>
            <person name="Lucena T."/>
            <person name="Sun Q."/>
        </authorList>
    </citation>
    <scope>NUCLEOTIDE SEQUENCE</scope>
    <source>
        <strain evidence="2">CECT 7184</strain>
    </source>
</reference>